<feature type="compositionally biased region" description="Basic and acidic residues" evidence="1">
    <location>
        <begin position="288"/>
        <end position="306"/>
    </location>
</feature>
<feature type="compositionally biased region" description="Basic and acidic residues" evidence="1">
    <location>
        <begin position="546"/>
        <end position="562"/>
    </location>
</feature>
<dbReference type="PROSITE" id="PS50172">
    <property type="entry name" value="BRCT"/>
    <property type="match status" value="1"/>
</dbReference>
<feature type="compositionally biased region" description="Basic and acidic residues" evidence="1">
    <location>
        <begin position="459"/>
        <end position="478"/>
    </location>
</feature>
<feature type="region of interest" description="Disordered" evidence="1">
    <location>
        <begin position="403"/>
        <end position="505"/>
    </location>
</feature>
<feature type="domain" description="BRCT" evidence="2">
    <location>
        <begin position="653"/>
        <end position="712"/>
    </location>
</feature>
<evidence type="ECO:0000259" key="2">
    <source>
        <dbReference type="PROSITE" id="PS50172"/>
    </source>
</evidence>
<evidence type="ECO:0000256" key="1">
    <source>
        <dbReference type="SAM" id="MobiDB-lite"/>
    </source>
</evidence>
<feature type="compositionally biased region" description="Polar residues" evidence="1">
    <location>
        <begin position="320"/>
        <end position="329"/>
    </location>
</feature>
<reference evidence="3 4" key="1">
    <citation type="journal article" date="2020" name="Fungal Divers.">
        <title>Resolving the Mortierellaceae phylogeny through synthesis of multi-gene phylogenetics and phylogenomics.</title>
        <authorList>
            <person name="Vandepol N."/>
            <person name="Liber J."/>
            <person name="Desiro A."/>
            <person name="Na H."/>
            <person name="Kennedy M."/>
            <person name="Barry K."/>
            <person name="Grigoriev I.V."/>
            <person name="Miller A.N."/>
            <person name="O'Donnell K."/>
            <person name="Stajich J.E."/>
            <person name="Bonito G."/>
        </authorList>
    </citation>
    <scope>NUCLEOTIDE SEQUENCE [LARGE SCALE GENOMIC DNA]</scope>
    <source>
        <strain evidence="3 4">AD045</strain>
    </source>
</reference>
<dbReference type="CDD" id="cd17744">
    <property type="entry name" value="BRCT_MDC1_rpt1"/>
    <property type="match status" value="1"/>
</dbReference>
<keyword evidence="4" id="KW-1185">Reference proteome</keyword>
<comment type="caution">
    <text evidence="3">The sequence shown here is derived from an EMBL/GenBank/DDBJ whole genome shotgun (WGS) entry which is preliminary data.</text>
</comment>
<accession>A0ABQ7JV32</accession>
<gene>
    <name evidence="3" type="primary">MDC1</name>
    <name evidence="3" type="ORF">BGZ96_010400</name>
</gene>
<dbReference type="EMBL" id="JAAAIM010000679">
    <property type="protein sequence ID" value="KAG0285313.1"/>
    <property type="molecule type" value="Genomic_DNA"/>
</dbReference>
<dbReference type="InterPro" id="IPR036420">
    <property type="entry name" value="BRCT_dom_sf"/>
</dbReference>
<protein>
    <submittedName>
        <fullName evidence="3">Mediator of DNA damage checkpoint protein 1</fullName>
    </submittedName>
</protein>
<feature type="compositionally biased region" description="Polar residues" evidence="1">
    <location>
        <begin position="1"/>
        <end position="11"/>
    </location>
</feature>
<feature type="region of interest" description="Disordered" evidence="1">
    <location>
        <begin position="864"/>
        <end position="950"/>
    </location>
</feature>
<feature type="compositionally biased region" description="Low complexity" evidence="1">
    <location>
        <begin position="307"/>
        <end position="319"/>
    </location>
</feature>
<proteinExistence type="predicted"/>
<feature type="compositionally biased region" description="Polar residues" evidence="1">
    <location>
        <begin position="125"/>
        <end position="134"/>
    </location>
</feature>
<feature type="compositionally biased region" description="Low complexity" evidence="1">
    <location>
        <begin position="875"/>
        <end position="939"/>
    </location>
</feature>
<feature type="compositionally biased region" description="Basic residues" evidence="1">
    <location>
        <begin position="940"/>
        <end position="950"/>
    </location>
</feature>
<dbReference type="SUPFAM" id="SSF52113">
    <property type="entry name" value="BRCT domain"/>
    <property type="match status" value="1"/>
</dbReference>
<dbReference type="CDD" id="cd18432">
    <property type="entry name" value="BRCT_PAXIP1_rpt6_like"/>
    <property type="match status" value="1"/>
</dbReference>
<dbReference type="Proteomes" id="UP001194696">
    <property type="component" value="Unassembled WGS sequence"/>
</dbReference>
<evidence type="ECO:0000313" key="3">
    <source>
        <dbReference type="EMBL" id="KAG0285313.1"/>
    </source>
</evidence>
<feature type="region of interest" description="Disordered" evidence="1">
    <location>
        <begin position="125"/>
        <end position="156"/>
    </location>
</feature>
<evidence type="ECO:0000313" key="4">
    <source>
        <dbReference type="Proteomes" id="UP001194696"/>
    </source>
</evidence>
<dbReference type="InterPro" id="IPR001357">
    <property type="entry name" value="BRCT_dom"/>
</dbReference>
<feature type="region of interest" description="Disordered" evidence="1">
    <location>
        <begin position="1"/>
        <end position="27"/>
    </location>
</feature>
<feature type="compositionally biased region" description="Basic and acidic residues" evidence="1">
    <location>
        <begin position="489"/>
        <end position="499"/>
    </location>
</feature>
<feature type="compositionally biased region" description="Basic and acidic residues" evidence="1">
    <location>
        <begin position="409"/>
        <end position="434"/>
    </location>
</feature>
<feature type="compositionally biased region" description="Polar residues" evidence="1">
    <location>
        <begin position="438"/>
        <end position="447"/>
    </location>
</feature>
<feature type="region of interest" description="Disordered" evidence="1">
    <location>
        <begin position="288"/>
        <end position="377"/>
    </location>
</feature>
<feature type="compositionally biased region" description="Basic and acidic residues" evidence="1">
    <location>
        <begin position="135"/>
        <end position="156"/>
    </location>
</feature>
<feature type="compositionally biased region" description="Basic and acidic residues" evidence="1">
    <location>
        <begin position="338"/>
        <end position="349"/>
    </location>
</feature>
<organism evidence="3 4">
    <name type="scientific">Linnemannia gamsii</name>
    <dbReference type="NCBI Taxonomy" id="64522"/>
    <lineage>
        <taxon>Eukaryota</taxon>
        <taxon>Fungi</taxon>
        <taxon>Fungi incertae sedis</taxon>
        <taxon>Mucoromycota</taxon>
        <taxon>Mortierellomycotina</taxon>
        <taxon>Mortierellomycetes</taxon>
        <taxon>Mortierellales</taxon>
        <taxon>Mortierellaceae</taxon>
        <taxon>Linnemannia</taxon>
    </lineage>
</organism>
<dbReference type="SMART" id="SM00292">
    <property type="entry name" value="BRCT"/>
    <property type="match status" value="1"/>
</dbReference>
<dbReference type="Gene3D" id="3.40.50.10190">
    <property type="entry name" value="BRCT domain"/>
    <property type="match status" value="2"/>
</dbReference>
<sequence length="950" mass="104739">MQHGQDSVQETSADDEDQKALARGAKPTTFYNSQIMERDTWYPCNPDMRFKLANLLTMEVVRLTEAEQEVAPRKRDNISQERQTAIENKTYLDETFVGEGPNEHNIQPSPPDIIEPIYYSNISGSSFRSRTASTPRRELEGDHIRPPSDHSFESTQRMEDLTQVVREEAYMPHRKVALPLAHVIPGLSPDITLPRPMAKPPGYFDRPSNVSDETLANRHKFFDSIDASSQPKNIHLEQTLVISDFVDGSQASVVLPETQSTQFLATSSQDLAPNSLPEDIVITGMRASVERQQEGAGKADDREDGSRSGSVVPESPVPSQQDYIPSTPTELIGLSRITAKDPREQSHGEVEDDDDRVPQTPVEEQEDQQKQHTAMSDVSTLEANQLSASIPDSQATQEAIRLSLSSDDQPQHRLDDTKDDVIVKTEEVESERQFFHSLDSQNISLSSPGAVKTEDDDGEGTKVNEDSKPRRHLSREVCPDSQRSTQSSTRDRSREELDRNPVTTTISANITIASTVVASYPQTQASPAPPAPEQEMVVDSPDLSQESDRTASREGSPKHNLETEAASEEPPPKPTKQVKVESTDDVSIAMRSRLRRGASAGRLSKFESVEPHPASTIRTRSSTTMDLEQHSIMISSPNWDDFKQKSVLPKNVGTYNDNAHKDMTVLVFEPIEGKRTCKLMCAIARGLPIVTDAWLKDTISTKHCCSTGDYLYKDEIMEKAFNFTFEDVCAKGKSNVKEGILIFATYEFYGVTANNIKNRVGPNYAELGYLSKDTVKDFLEPMIKICGGRMLARTAKPDPEKKDKTIIIGQTTDDCSVTQAYIAAGFKVMDREFILSSILRQSPELDFETHAIPVREVIAAADAEEDGGAGEQGDAGEQSDATSRSNSKSARSRSRSASAVPSVSRSSSSVRPQRSSSSLSTSSTSSAVAATTSKETVTTGKKKKKATKKK</sequence>
<feature type="region of interest" description="Disordered" evidence="1">
    <location>
        <begin position="521"/>
        <end position="623"/>
    </location>
</feature>
<name>A0ABQ7JV32_9FUNG</name>